<reference evidence="3" key="1">
    <citation type="submission" date="2020-05" db="EMBL/GenBank/DDBJ databases">
        <authorList>
            <person name="Chiriac C."/>
            <person name="Salcher M."/>
            <person name="Ghai R."/>
            <person name="Kavagutti S V."/>
        </authorList>
    </citation>
    <scope>NUCLEOTIDE SEQUENCE</scope>
</reference>
<dbReference type="EMBL" id="CAFBMT010000009">
    <property type="protein sequence ID" value="CAB4935652.1"/>
    <property type="molecule type" value="Genomic_DNA"/>
</dbReference>
<dbReference type="SUPFAM" id="SSF51735">
    <property type="entry name" value="NAD(P)-binding Rossmann-fold domains"/>
    <property type="match status" value="1"/>
</dbReference>
<evidence type="ECO:0000313" key="5">
    <source>
        <dbReference type="EMBL" id="CAB4935652.1"/>
    </source>
</evidence>
<dbReference type="InterPro" id="IPR002347">
    <property type="entry name" value="SDR_fam"/>
</dbReference>
<dbReference type="InterPro" id="IPR050259">
    <property type="entry name" value="SDR"/>
</dbReference>
<dbReference type="AlphaFoldDB" id="A0A6J6RNU2"/>
<evidence type="ECO:0000313" key="4">
    <source>
        <dbReference type="EMBL" id="CAB4851076.1"/>
    </source>
</evidence>
<evidence type="ECO:0000313" key="2">
    <source>
        <dbReference type="EMBL" id="CAB4364034.1"/>
    </source>
</evidence>
<name>A0A6J6RNU2_9ZZZZ</name>
<dbReference type="EMBL" id="CAFBOL010000035">
    <property type="protein sequence ID" value="CAB4991497.1"/>
    <property type="molecule type" value="Genomic_DNA"/>
</dbReference>
<evidence type="ECO:0000256" key="1">
    <source>
        <dbReference type="ARBA" id="ARBA00006484"/>
    </source>
</evidence>
<sequence>MDLGLNGRTALVVGPDDDIAAACRSVLAAEGARIATSLDDGAIDIVVAHATQRHGSAVMAIESAAEWHAAWDEVVAALDVFGRALPGMRQRGWGRFVWVGTAGSRSLDAEAPGQLDEVGAVTSLAMRAAQKVIASEGGPEGVVANSVLRGGAATADDVASAVAYFCSQWCGYITGASVDVTGGVGSGMF</sequence>
<dbReference type="EMBL" id="CAFBIY010000070">
    <property type="protein sequence ID" value="CAB4851076.1"/>
    <property type="molecule type" value="Genomic_DNA"/>
</dbReference>
<dbReference type="EMBL" id="CAESGF010000009">
    <property type="protein sequence ID" value="CAB4364034.1"/>
    <property type="molecule type" value="Genomic_DNA"/>
</dbReference>
<dbReference type="Gene3D" id="3.40.50.720">
    <property type="entry name" value="NAD(P)-binding Rossmann-like Domain"/>
    <property type="match status" value="1"/>
</dbReference>
<dbReference type="PANTHER" id="PTHR42879">
    <property type="entry name" value="3-OXOACYL-(ACYL-CARRIER-PROTEIN) REDUCTASE"/>
    <property type="match status" value="1"/>
</dbReference>
<dbReference type="InterPro" id="IPR036291">
    <property type="entry name" value="NAD(P)-bd_dom_sf"/>
</dbReference>
<organism evidence="3">
    <name type="scientific">freshwater metagenome</name>
    <dbReference type="NCBI Taxonomy" id="449393"/>
    <lineage>
        <taxon>unclassified sequences</taxon>
        <taxon>metagenomes</taxon>
        <taxon>ecological metagenomes</taxon>
    </lineage>
</organism>
<gene>
    <name evidence="3" type="ORF">UFOPK2656_01642</name>
    <name evidence="4" type="ORF">UFOPK3267_01389</name>
    <name evidence="5" type="ORF">UFOPK3651_01784</name>
    <name evidence="6" type="ORF">UFOPK3931_01502</name>
    <name evidence="2" type="ORF">UFOPK4189_01803</name>
</gene>
<protein>
    <submittedName>
        <fullName evidence="3">Unannotated protein</fullName>
    </submittedName>
</protein>
<dbReference type="PRINTS" id="PR00081">
    <property type="entry name" value="GDHRDH"/>
</dbReference>
<evidence type="ECO:0000313" key="3">
    <source>
        <dbReference type="EMBL" id="CAB4724138.1"/>
    </source>
</evidence>
<evidence type="ECO:0000313" key="6">
    <source>
        <dbReference type="EMBL" id="CAB4991497.1"/>
    </source>
</evidence>
<accession>A0A6J6RNU2</accession>
<dbReference type="EMBL" id="CAEZYF010000009">
    <property type="protein sequence ID" value="CAB4724138.1"/>
    <property type="molecule type" value="Genomic_DNA"/>
</dbReference>
<comment type="similarity">
    <text evidence="1">Belongs to the short-chain dehydrogenases/reductases (SDR) family.</text>
</comment>
<proteinExistence type="inferred from homology"/>